<evidence type="ECO:0000256" key="6">
    <source>
        <dbReference type="ARBA" id="ARBA00023136"/>
    </source>
</evidence>
<dbReference type="EMBL" id="JASUBT010000014">
    <property type="protein sequence ID" value="MDL4937171.1"/>
    <property type="molecule type" value="Genomic_DNA"/>
</dbReference>
<dbReference type="RefSeq" id="WP_060814362.1">
    <property type="nucleotide sequence ID" value="NZ_CP078505.1"/>
</dbReference>
<evidence type="ECO:0000313" key="9">
    <source>
        <dbReference type="EMBL" id="MDL4937171.1"/>
    </source>
</evidence>
<evidence type="ECO:0000256" key="3">
    <source>
        <dbReference type="ARBA" id="ARBA00022475"/>
    </source>
</evidence>
<dbReference type="GO" id="GO:0055085">
    <property type="term" value="P:transmembrane transport"/>
    <property type="evidence" value="ECO:0007669"/>
    <property type="project" value="InterPro"/>
</dbReference>
<keyword evidence="12" id="KW-1185">Reference proteome</keyword>
<evidence type="ECO:0000313" key="12">
    <source>
        <dbReference type="Proteomes" id="UP000254807"/>
    </source>
</evidence>
<feature type="transmembrane region" description="Helical" evidence="7">
    <location>
        <begin position="307"/>
        <end position="328"/>
    </location>
</feature>
<organism evidence="11 12">
    <name type="scientific">Enterococcus gallinarum</name>
    <dbReference type="NCBI Taxonomy" id="1353"/>
    <lineage>
        <taxon>Bacteria</taxon>
        <taxon>Bacillati</taxon>
        <taxon>Bacillota</taxon>
        <taxon>Bacilli</taxon>
        <taxon>Lactobacillales</taxon>
        <taxon>Enterococcaceae</taxon>
        <taxon>Enterococcus</taxon>
    </lineage>
</organism>
<evidence type="ECO:0000256" key="2">
    <source>
        <dbReference type="ARBA" id="ARBA00022448"/>
    </source>
</evidence>
<evidence type="ECO:0000313" key="11">
    <source>
        <dbReference type="EMBL" id="STD82418.1"/>
    </source>
</evidence>
<dbReference type="Proteomes" id="UP000254807">
    <property type="component" value="Unassembled WGS sequence"/>
</dbReference>
<feature type="transmembrane region" description="Helical" evidence="7">
    <location>
        <begin position="118"/>
        <end position="136"/>
    </location>
</feature>
<feature type="transmembrane region" description="Helical" evidence="7">
    <location>
        <begin position="279"/>
        <end position="301"/>
    </location>
</feature>
<name>A0A1L8U0V2_ENTGA</name>
<keyword evidence="2" id="KW-0813">Transport</keyword>
<accession>A0A1L8U0V2</accession>
<reference evidence="11 12" key="1">
    <citation type="submission" date="2018-06" db="EMBL/GenBank/DDBJ databases">
        <authorList>
            <consortium name="Pathogen Informatics"/>
            <person name="Doyle S."/>
        </authorList>
    </citation>
    <scope>NUCLEOTIDE SEQUENCE [LARGE SCALE GENOMIC DNA]</scope>
    <source>
        <strain evidence="11 12">NCTC12360</strain>
    </source>
</reference>
<feature type="transmembrane region" description="Helical" evidence="7">
    <location>
        <begin position="199"/>
        <end position="230"/>
    </location>
</feature>
<dbReference type="PANTHER" id="PTHR43302">
    <property type="entry name" value="TRANSPORTER ARSB-RELATED"/>
    <property type="match status" value="1"/>
</dbReference>
<feature type="domain" description="Citrate transporter-like" evidence="8">
    <location>
        <begin position="18"/>
        <end position="301"/>
    </location>
</feature>
<gene>
    <name evidence="11" type="primary">ybiR</name>
    <name evidence="11" type="ORF">NCTC12360_00844</name>
    <name evidence="10" type="ORF">P7E30_09890</name>
    <name evidence="9" type="ORF">QRX88_15825</name>
</gene>
<dbReference type="InterPro" id="IPR004680">
    <property type="entry name" value="Cit_transptr-like_dom"/>
</dbReference>
<dbReference type="AlphaFoldDB" id="A0A1L8U0V2"/>
<feature type="transmembrane region" description="Helical" evidence="7">
    <location>
        <begin position="156"/>
        <end position="179"/>
    </location>
</feature>
<proteinExistence type="predicted"/>
<reference evidence="10" key="2">
    <citation type="submission" date="2023-03" db="EMBL/GenBank/DDBJ databases">
        <authorList>
            <person name="Shen W."/>
            <person name="Cai J."/>
        </authorList>
    </citation>
    <scope>NUCLEOTIDE SEQUENCE</scope>
    <source>
        <strain evidence="10">K69-2</strain>
    </source>
</reference>
<keyword evidence="3" id="KW-1003">Cell membrane</keyword>
<evidence type="ECO:0000256" key="1">
    <source>
        <dbReference type="ARBA" id="ARBA00004651"/>
    </source>
</evidence>
<dbReference type="Proteomes" id="UP001241571">
    <property type="component" value="Unassembled WGS sequence"/>
</dbReference>
<keyword evidence="4 7" id="KW-0812">Transmembrane</keyword>
<evidence type="ECO:0000313" key="13">
    <source>
        <dbReference type="Proteomes" id="UP001241571"/>
    </source>
</evidence>
<protein>
    <submittedName>
        <fullName evidence="11">Inner membrane protein YbiR</fullName>
    </submittedName>
    <submittedName>
        <fullName evidence="9">SLC13 family permease</fullName>
    </submittedName>
</protein>
<feature type="transmembrane region" description="Helical" evidence="7">
    <location>
        <begin position="6"/>
        <end position="28"/>
    </location>
</feature>
<dbReference type="Proteomes" id="UP001183682">
    <property type="component" value="Unassembled WGS sequence"/>
</dbReference>
<reference evidence="9 13" key="3">
    <citation type="submission" date="2023-06" db="EMBL/GenBank/DDBJ databases">
        <title>Acute promotion of culturable opportunistic pathogens and persistent increase of antibiotic resistance following antibiotic exposure in mouse gut microbiota.</title>
        <authorList>
            <person name="Li L."/>
            <person name="Wang B."/>
            <person name="Sun Y."/>
            <person name="Wang M."/>
            <person name="Xu H."/>
        </authorList>
    </citation>
    <scope>NUCLEOTIDE SEQUENCE [LARGE SCALE GENOMIC DNA]</scope>
    <source>
        <strain evidence="9 13">CRI2_2</strain>
    </source>
</reference>
<feature type="transmembrane region" description="Helical" evidence="7">
    <location>
        <begin position="76"/>
        <end position="106"/>
    </location>
</feature>
<evidence type="ECO:0000313" key="10">
    <source>
        <dbReference type="EMBL" id="MDT2690511.1"/>
    </source>
</evidence>
<dbReference type="EMBL" id="JARPZN010000005">
    <property type="protein sequence ID" value="MDT2690511.1"/>
    <property type="molecule type" value="Genomic_DNA"/>
</dbReference>
<dbReference type="GO" id="GO:0005886">
    <property type="term" value="C:plasma membrane"/>
    <property type="evidence" value="ECO:0007669"/>
    <property type="project" value="UniProtKB-SubCell"/>
</dbReference>
<dbReference type="OrthoDB" id="3177666at2"/>
<dbReference type="Pfam" id="PF03600">
    <property type="entry name" value="CitMHS"/>
    <property type="match status" value="1"/>
</dbReference>
<evidence type="ECO:0000259" key="8">
    <source>
        <dbReference type="Pfam" id="PF03600"/>
    </source>
</evidence>
<keyword evidence="6 7" id="KW-0472">Membrane</keyword>
<feature type="transmembrane region" description="Helical" evidence="7">
    <location>
        <begin position="348"/>
        <end position="367"/>
    </location>
</feature>
<evidence type="ECO:0000256" key="5">
    <source>
        <dbReference type="ARBA" id="ARBA00022989"/>
    </source>
</evidence>
<evidence type="ECO:0000256" key="4">
    <source>
        <dbReference type="ARBA" id="ARBA00022692"/>
    </source>
</evidence>
<dbReference type="PANTHER" id="PTHR43302:SF5">
    <property type="entry name" value="TRANSPORTER ARSB-RELATED"/>
    <property type="match status" value="1"/>
</dbReference>
<comment type="subcellular location">
    <subcellularLocation>
        <location evidence="1">Cell membrane</location>
        <topology evidence="1">Multi-pass membrane protein</topology>
    </subcellularLocation>
</comment>
<dbReference type="EMBL" id="UFYW01000001">
    <property type="protein sequence ID" value="STD82418.1"/>
    <property type="molecule type" value="Genomic_DNA"/>
</dbReference>
<feature type="transmembrane region" description="Helical" evidence="7">
    <location>
        <begin position="242"/>
        <end position="258"/>
    </location>
</feature>
<evidence type="ECO:0000256" key="7">
    <source>
        <dbReference type="SAM" id="Phobius"/>
    </source>
</evidence>
<keyword evidence="5 7" id="KW-1133">Transmembrane helix</keyword>
<sequence>MLKKIFFFFQSDLLFTISFFLALVASSFGRFDVHFIDFQVILTLFGLMLTINGLEKAGLLNFIGQRLLSKSHSLRALIRTIVLLSFFSSMVLTNDVAILTLLPMYLLITKGIQEQKSVLLGAVYLIVAANLGSSLFPFGNPQNLFLFSFYNLPLTTFLQTTGMMVVLSLTLLVGSIQLLPASPLIIKKTTHFFEKKYTVLYLGLMALMILGIFHVVPFVLSASIVAFVVYFFQKELFRSVDYRLLVTFACFFVIIGNINEQDKLIEMIQPFFQKEQQAFLGSITLSQVISNVPAAILIAPFTTYKKAVLLGVNVGGLGTLIASLANLIGYKLIKQALPQEQKRFQHKFYMVNILYLFIIGSIGYLYLGIG</sequence>